<evidence type="ECO:0000256" key="3">
    <source>
        <dbReference type="ARBA" id="ARBA00022832"/>
    </source>
</evidence>
<feature type="region of interest" description="Disordered" evidence="8">
    <location>
        <begin position="1"/>
        <end position="22"/>
    </location>
</feature>
<organism evidence="9 10">
    <name type="scientific">Mycolicibacterium madagascariense</name>
    <dbReference type="NCBI Taxonomy" id="212765"/>
    <lineage>
        <taxon>Bacteria</taxon>
        <taxon>Bacillati</taxon>
        <taxon>Actinomycetota</taxon>
        <taxon>Actinomycetes</taxon>
        <taxon>Mycobacteriales</taxon>
        <taxon>Mycobacteriaceae</taxon>
        <taxon>Mycolicibacterium</taxon>
    </lineage>
</organism>
<evidence type="ECO:0000313" key="10">
    <source>
        <dbReference type="Proteomes" id="UP000466517"/>
    </source>
</evidence>
<dbReference type="PANTHER" id="PTHR11941:SF54">
    <property type="entry name" value="ENOYL-COA HYDRATASE, MITOCHONDRIAL"/>
    <property type="match status" value="1"/>
</dbReference>
<evidence type="ECO:0008006" key="11">
    <source>
        <dbReference type="Google" id="ProtNLM"/>
    </source>
</evidence>
<proteinExistence type="inferred from homology"/>
<evidence type="ECO:0000256" key="6">
    <source>
        <dbReference type="ARBA" id="ARBA00023717"/>
    </source>
</evidence>
<evidence type="ECO:0000256" key="4">
    <source>
        <dbReference type="ARBA" id="ARBA00023098"/>
    </source>
</evidence>
<dbReference type="Pfam" id="PF00378">
    <property type="entry name" value="ECH_1"/>
    <property type="match status" value="1"/>
</dbReference>
<keyword evidence="10" id="KW-1185">Reference proteome</keyword>
<dbReference type="Proteomes" id="UP000466517">
    <property type="component" value="Chromosome"/>
</dbReference>
<protein>
    <recommendedName>
        <fullName evidence="11">Enoyl-CoA hydratase</fullName>
    </recommendedName>
</protein>
<evidence type="ECO:0000256" key="1">
    <source>
        <dbReference type="ARBA" id="ARBA00002994"/>
    </source>
</evidence>
<comment type="catalytic activity">
    <reaction evidence="6">
        <text>a 4-saturated-(3S)-3-hydroxyacyl-CoA = a (3E)-enoyl-CoA + H2O</text>
        <dbReference type="Rhea" id="RHEA:20724"/>
        <dbReference type="ChEBI" id="CHEBI:15377"/>
        <dbReference type="ChEBI" id="CHEBI:58521"/>
        <dbReference type="ChEBI" id="CHEBI:137480"/>
        <dbReference type="EC" id="4.2.1.17"/>
    </reaction>
</comment>
<dbReference type="AlphaFoldDB" id="A0A7I7XEB9"/>
<dbReference type="GO" id="GO:0006635">
    <property type="term" value="P:fatty acid beta-oxidation"/>
    <property type="evidence" value="ECO:0007669"/>
    <property type="project" value="TreeGrafter"/>
</dbReference>
<dbReference type="Gene3D" id="3.90.226.10">
    <property type="entry name" value="2-enoyl-CoA Hydratase, Chain A, domain 1"/>
    <property type="match status" value="1"/>
</dbReference>
<accession>A0A7I7XEB9</accession>
<evidence type="ECO:0000256" key="7">
    <source>
        <dbReference type="RuleBase" id="RU003707"/>
    </source>
</evidence>
<comment type="similarity">
    <text evidence="2 7">Belongs to the enoyl-CoA hydratase/isomerase family.</text>
</comment>
<dbReference type="InterPro" id="IPR029045">
    <property type="entry name" value="ClpP/crotonase-like_dom_sf"/>
</dbReference>
<dbReference type="CDD" id="cd06558">
    <property type="entry name" value="crotonase-like"/>
    <property type="match status" value="1"/>
</dbReference>
<sequence>MEEIPHMSASLNGGPRPPDGDWLGTPYLRFEREGAFAICTLDRPQARNAMTPAMYFGIRYAISRVNADPDLAGLLLTGTGDVFAPGGDLGQQAEDNWMDFASTMGMDVTPFDVLRQSPKPVVSAVNGLCQGGGLQIAMCSDLAVVSDRATFRVPELYRGIADTYYSQVLARMIGPVRTKDLMFTGRTLTAEEAVDWGMVARMVPHDELMSTAKELLAQCCRTAPAARGTVKASLDNYLGLFDRIGMQTSLFGPEAREGFRAFKTKTSPTWVHPELQTEGRL</sequence>
<comment type="function">
    <text evidence="1">Could possibly oxidize fatty acids using specific components.</text>
</comment>
<keyword evidence="4" id="KW-0443">Lipid metabolism</keyword>
<dbReference type="EMBL" id="AP022610">
    <property type="protein sequence ID" value="BBZ27291.1"/>
    <property type="molecule type" value="Genomic_DNA"/>
</dbReference>
<reference evidence="9 10" key="1">
    <citation type="journal article" date="2019" name="Emerg. Microbes Infect.">
        <title>Comprehensive subspecies identification of 175 nontuberculous mycobacteria species based on 7547 genomic profiles.</title>
        <authorList>
            <person name="Matsumoto Y."/>
            <person name="Kinjo T."/>
            <person name="Motooka D."/>
            <person name="Nabeya D."/>
            <person name="Jung N."/>
            <person name="Uechi K."/>
            <person name="Horii T."/>
            <person name="Iida T."/>
            <person name="Fujita J."/>
            <person name="Nakamura S."/>
        </authorList>
    </citation>
    <scope>NUCLEOTIDE SEQUENCE [LARGE SCALE GENOMIC DNA]</scope>
    <source>
        <strain evidence="9 10">JCM 13574</strain>
    </source>
</reference>
<evidence type="ECO:0000313" key="9">
    <source>
        <dbReference type="EMBL" id="BBZ27291.1"/>
    </source>
</evidence>
<dbReference type="SUPFAM" id="SSF52096">
    <property type="entry name" value="ClpP/crotonase"/>
    <property type="match status" value="1"/>
</dbReference>
<dbReference type="PROSITE" id="PS00166">
    <property type="entry name" value="ENOYL_COA_HYDRATASE"/>
    <property type="match status" value="1"/>
</dbReference>
<dbReference type="InterPro" id="IPR018376">
    <property type="entry name" value="Enoyl-CoA_hyd/isom_CS"/>
</dbReference>
<dbReference type="InterPro" id="IPR001753">
    <property type="entry name" value="Enoyl-CoA_hydra/iso"/>
</dbReference>
<dbReference type="PANTHER" id="PTHR11941">
    <property type="entry name" value="ENOYL-COA HYDRATASE-RELATED"/>
    <property type="match status" value="1"/>
</dbReference>
<name>A0A7I7XEB9_9MYCO</name>
<evidence type="ECO:0000256" key="8">
    <source>
        <dbReference type="SAM" id="MobiDB-lite"/>
    </source>
</evidence>
<dbReference type="KEGG" id="mmag:MMAD_15860"/>
<evidence type="ECO:0000256" key="5">
    <source>
        <dbReference type="ARBA" id="ARBA00023709"/>
    </source>
</evidence>
<keyword evidence="3" id="KW-0276">Fatty acid metabolism</keyword>
<evidence type="ECO:0000256" key="2">
    <source>
        <dbReference type="ARBA" id="ARBA00005254"/>
    </source>
</evidence>
<comment type="catalytic activity">
    <reaction evidence="5">
        <text>a (3S)-3-hydroxyacyl-CoA = a (2E)-enoyl-CoA + H2O</text>
        <dbReference type="Rhea" id="RHEA:16105"/>
        <dbReference type="ChEBI" id="CHEBI:15377"/>
        <dbReference type="ChEBI" id="CHEBI:57318"/>
        <dbReference type="ChEBI" id="CHEBI:58856"/>
        <dbReference type="EC" id="4.2.1.17"/>
    </reaction>
</comment>
<dbReference type="GO" id="GO:0004300">
    <property type="term" value="F:enoyl-CoA hydratase activity"/>
    <property type="evidence" value="ECO:0007669"/>
    <property type="project" value="UniProtKB-EC"/>
</dbReference>
<gene>
    <name evidence="9" type="ORF">MMAD_15860</name>
</gene>